<keyword evidence="1" id="KW-0808">Transferase</keyword>
<dbReference type="GO" id="GO:0016301">
    <property type="term" value="F:kinase activity"/>
    <property type="evidence" value="ECO:0007669"/>
    <property type="project" value="UniProtKB-KW"/>
</dbReference>
<dbReference type="EMBL" id="JACHBR010000002">
    <property type="protein sequence ID" value="MBB5630676.1"/>
    <property type="molecule type" value="Genomic_DNA"/>
</dbReference>
<dbReference type="Gene3D" id="3.30.565.10">
    <property type="entry name" value="Histidine kinase-like ATPase, C-terminal domain"/>
    <property type="match status" value="1"/>
</dbReference>
<comment type="caution">
    <text evidence="1">The sequence shown here is derived from an EMBL/GenBank/DDBJ whole genome shotgun (WGS) entry which is preliminary data.</text>
</comment>
<accession>A0A7W8ZAX9</accession>
<dbReference type="Proteomes" id="UP000588112">
    <property type="component" value="Unassembled WGS sequence"/>
</dbReference>
<dbReference type="InterPro" id="IPR036890">
    <property type="entry name" value="HATPase_C_sf"/>
</dbReference>
<evidence type="ECO:0000313" key="2">
    <source>
        <dbReference type="Proteomes" id="UP000588112"/>
    </source>
</evidence>
<name>A0A7W8ZAX9_9ACTN</name>
<gene>
    <name evidence="1" type="ORF">BJ981_006440</name>
</gene>
<evidence type="ECO:0000313" key="1">
    <source>
        <dbReference type="EMBL" id="MBB5630676.1"/>
    </source>
</evidence>
<proteinExistence type="predicted"/>
<dbReference type="AlphaFoldDB" id="A0A7W8ZAX9"/>
<protein>
    <submittedName>
        <fullName evidence="1">Signal transduction histidine kinase</fullName>
    </submittedName>
</protein>
<organism evidence="1 2">
    <name type="scientific">Sphaerisporangium krabiense</name>
    <dbReference type="NCBI Taxonomy" id="763782"/>
    <lineage>
        <taxon>Bacteria</taxon>
        <taxon>Bacillati</taxon>
        <taxon>Actinomycetota</taxon>
        <taxon>Actinomycetes</taxon>
        <taxon>Streptosporangiales</taxon>
        <taxon>Streptosporangiaceae</taxon>
        <taxon>Sphaerisporangium</taxon>
    </lineage>
</organism>
<keyword evidence="1" id="KW-0418">Kinase</keyword>
<reference evidence="1 2" key="1">
    <citation type="submission" date="2020-08" db="EMBL/GenBank/DDBJ databases">
        <title>Sequencing the genomes of 1000 actinobacteria strains.</title>
        <authorList>
            <person name="Klenk H.-P."/>
        </authorList>
    </citation>
    <scope>NUCLEOTIDE SEQUENCE [LARGE SCALE GENOMIC DNA]</scope>
    <source>
        <strain evidence="1 2">DSM 45790</strain>
    </source>
</reference>
<sequence>MRERVALYEGRFAVGPLPEGGFRVSATLPYQPVGGEAP</sequence>
<keyword evidence="2" id="KW-1185">Reference proteome</keyword>